<dbReference type="GO" id="GO:0005886">
    <property type="term" value="C:plasma membrane"/>
    <property type="evidence" value="ECO:0007669"/>
    <property type="project" value="TreeGrafter"/>
</dbReference>
<dbReference type="InterPro" id="IPR036860">
    <property type="entry name" value="SH2_dom_sf"/>
</dbReference>
<evidence type="ECO:0000259" key="5">
    <source>
        <dbReference type="PROSITE" id="PS50017"/>
    </source>
</evidence>
<dbReference type="InterPro" id="IPR000488">
    <property type="entry name" value="Death_dom"/>
</dbReference>
<feature type="domain" description="SH2" evidence="4">
    <location>
        <begin position="294"/>
        <end position="391"/>
    </location>
</feature>
<protein>
    <submittedName>
        <fullName evidence="6">Hypp3037 protein</fullName>
    </submittedName>
</protein>
<dbReference type="AlphaFoldDB" id="A0A8J9ZZ34"/>
<keyword evidence="1" id="KW-0395">Inflammatory response</keyword>
<feature type="region of interest" description="Disordered" evidence="3">
    <location>
        <begin position="381"/>
        <end position="423"/>
    </location>
</feature>
<evidence type="ECO:0000313" key="6">
    <source>
        <dbReference type="EMBL" id="CAH1264603.1"/>
    </source>
</evidence>
<dbReference type="GO" id="GO:0045087">
    <property type="term" value="P:innate immune response"/>
    <property type="evidence" value="ECO:0007669"/>
    <property type="project" value="TreeGrafter"/>
</dbReference>
<dbReference type="SUPFAM" id="SSF55550">
    <property type="entry name" value="SH2 domain"/>
    <property type="match status" value="1"/>
</dbReference>
<keyword evidence="2" id="KW-0727">SH2 domain</keyword>
<accession>A0A8J9ZZ34</accession>
<evidence type="ECO:0000313" key="7">
    <source>
        <dbReference type="Proteomes" id="UP000838412"/>
    </source>
</evidence>
<feature type="compositionally biased region" description="Polar residues" evidence="3">
    <location>
        <begin position="8"/>
        <end position="24"/>
    </location>
</feature>
<evidence type="ECO:0000256" key="3">
    <source>
        <dbReference type="SAM" id="MobiDB-lite"/>
    </source>
</evidence>
<dbReference type="GO" id="GO:0035325">
    <property type="term" value="F:Toll-like receptor binding"/>
    <property type="evidence" value="ECO:0007669"/>
    <property type="project" value="TreeGrafter"/>
</dbReference>
<sequence>MAGHETDSSSAQRHTGTGEATQRRQSYNFSDNFNVLSYGTYRKIALKLGDETATENWTDLADKLGYGSMEDISNFRVQAKALQELPAMLLLKEWSRKPGATIQVMVDALTEMERPDVLAIVTEAMEDQFTLHYVVVTAEGDALPVQRVQVFGNDSLETSLQASLAQTGLRTDDLVIQEPDCVEEDRVVKWKSSSRLVKGRQLVLRHKDHPPPSAAHAQGQDMPPAMTSSLSSPMLSFPPGIAVSSPEDRGAPGRDSIGSLEELQPGLDNISVISEDVEWEGSEDLSSICSLPGWHPHLPDRKKYIHEVMAPYIAADGWFLVRPLDDHRLAVSVTFNGGIRHFKIHRTRDDRYYFHRKQRRAESIDDLINIYSMEGLPTTESRRLARAPHPADQPPPLPPRPGHDGGARPPQVPTRDSMVYLKHPIRVDKELEERLKKKDEEHYYKN</sequence>
<dbReference type="SMART" id="SM00005">
    <property type="entry name" value="DEATH"/>
    <property type="match status" value="1"/>
</dbReference>
<dbReference type="GO" id="GO:0070976">
    <property type="term" value="F:TIR domain binding"/>
    <property type="evidence" value="ECO:0007669"/>
    <property type="project" value="InterPro"/>
</dbReference>
<dbReference type="PANTHER" id="PTHR15079">
    <property type="entry name" value="MYD88"/>
    <property type="match status" value="1"/>
</dbReference>
<dbReference type="InterPro" id="IPR017281">
    <property type="entry name" value="Myelin_different_resp_MyD88"/>
</dbReference>
<feature type="compositionally biased region" description="Pro residues" evidence="3">
    <location>
        <begin position="391"/>
        <end position="400"/>
    </location>
</feature>
<dbReference type="Pfam" id="PF00531">
    <property type="entry name" value="Death"/>
    <property type="match status" value="1"/>
</dbReference>
<dbReference type="GO" id="GO:0008063">
    <property type="term" value="P:Toll signaling pathway"/>
    <property type="evidence" value="ECO:0007669"/>
    <property type="project" value="TreeGrafter"/>
</dbReference>
<keyword evidence="7" id="KW-1185">Reference proteome</keyword>
<reference evidence="6" key="1">
    <citation type="submission" date="2022-01" db="EMBL/GenBank/DDBJ databases">
        <authorList>
            <person name="Braso-Vives M."/>
        </authorList>
    </citation>
    <scope>NUCLEOTIDE SEQUENCE</scope>
</reference>
<dbReference type="GO" id="GO:0050830">
    <property type="term" value="P:defense response to Gram-positive bacterium"/>
    <property type="evidence" value="ECO:0007669"/>
    <property type="project" value="TreeGrafter"/>
</dbReference>
<dbReference type="InterPro" id="IPR000980">
    <property type="entry name" value="SH2"/>
</dbReference>
<feature type="region of interest" description="Disordered" evidence="3">
    <location>
        <begin position="1"/>
        <end position="24"/>
    </location>
</feature>
<gene>
    <name evidence="6" type="primary">Hypp3037</name>
    <name evidence="6" type="ORF">BLAG_LOCUS18927</name>
</gene>
<organism evidence="6 7">
    <name type="scientific">Branchiostoma lanceolatum</name>
    <name type="common">Common lancelet</name>
    <name type="synonym">Amphioxus lanceolatum</name>
    <dbReference type="NCBI Taxonomy" id="7740"/>
    <lineage>
        <taxon>Eukaryota</taxon>
        <taxon>Metazoa</taxon>
        <taxon>Chordata</taxon>
        <taxon>Cephalochordata</taxon>
        <taxon>Leptocardii</taxon>
        <taxon>Amphioxiformes</taxon>
        <taxon>Branchiostomatidae</taxon>
        <taxon>Branchiostoma</taxon>
    </lineage>
</organism>
<evidence type="ECO:0000256" key="1">
    <source>
        <dbReference type="ARBA" id="ARBA00023198"/>
    </source>
</evidence>
<dbReference type="PROSITE" id="PS50017">
    <property type="entry name" value="DEATH_DOMAIN"/>
    <property type="match status" value="1"/>
</dbReference>
<dbReference type="OrthoDB" id="10061577at2759"/>
<dbReference type="EMBL" id="OV696690">
    <property type="protein sequence ID" value="CAH1264603.1"/>
    <property type="molecule type" value="Genomic_DNA"/>
</dbReference>
<dbReference type="PANTHER" id="PTHR15079:SF3">
    <property type="entry name" value="MYELOID DIFFERENTIATION PRIMARY RESPONSE PROTEIN MYD88"/>
    <property type="match status" value="1"/>
</dbReference>
<dbReference type="GO" id="GO:0034142">
    <property type="term" value="P:toll-like receptor 4 signaling pathway"/>
    <property type="evidence" value="ECO:0007669"/>
    <property type="project" value="TreeGrafter"/>
</dbReference>
<evidence type="ECO:0000259" key="4">
    <source>
        <dbReference type="PROSITE" id="PS50001"/>
    </source>
</evidence>
<feature type="region of interest" description="Disordered" evidence="3">
    <location>
        <begin position="207"/>
        <end position="229"/>
    </location>
</feature>
<dbReference type="Pfam" id="PF00017">
    <property type="entry name" value="SH2"/>
    <property type="match status" value="1"/>
</dbReference>
<dbReference type="SUPFAM" id="SSF47986">
    <property type="entry name" value="DEATH domain"/>
    <property type="match status" value="1"/>
</dbReference>
<dbReference type="GO" id="GO:0043123">
    <property type="term" value="P:positive regulation of canonical NF-kappaB signal transduction"/>
    <property type="evidence" value="ECO:0007669"/>
    <property type="project" value="InterPro"/>
</dbReference>
<dbReference type="Proteomes" id="UP000838412">
    <property type="component" value="Chromosome 5"/>
</dbReference>
<dbReference type="GO" id="GO:0002755">
    <property type="term" value="P:MyD88-dependent toll-like receptor signaling pathway"/>
    <property type="evidence" value="ECO:0007669"/>
    <property type="project" value="InterPro"/>
</dbReference>
<proteinExistence type="predicted"/>
<dbReference type="FunFam" id="1.10.533.10:FF:000209">
    <property type="entry name" value="Uncharacterized protein"/>
    <property type="match status" value="1"/>
</dbReference>
<feature type="domain" description="Death" evidence="5">
    <location>
        <begin position="42"/>
        <end position="125"/>
    </location>
</feature>
<evidence type="ECO:0000256" key="2">
    <source>
        <dbReference type="PROSITE-ProRule" id="PRU00191"/>
    </source>
</evidence>
<dbReference type="CDD" id="cd00173">
    <property type="entry name" value="SH2"/>
    <property type="match status" value="1"/>
</dbReference>
<dbReference type="Gene3D" id="3.30.505.10">
    <property type="entry name" value="SH2 domain"/>
    <property type="match status" value="1"/>
</dbReference>
<name>A0A8J9ZZ34_BRALA</name>
<dbReference type="SMART" id="SM00252">
    <property type="entry name" value="SH2"/>
    <property type="match status" value="1"/>
</dbReference>
<dbReference type="PROSITE" id="PS50001">
    <property type="entry name" value="SH2"/>
    <property type="match status" value="1"/>
</dbReference>
<dbReference type="Gene3D" id="1.10.533.10">
    <property type="entry name" value="Death Domain, Fas"/>
    <property type="match status" value="1"/>
</dbReference>
<dbReference type="InterPro" id="IPR011029">
    <property type="entry name" value="DEATH-like_dom_sf"/>
</dbReference>